<organism evidence="4 5">
    <name type="scientific">Micrococcus terreus</name>
    <dbReference type="NCBI Taxonomy" id="574650"/>
    <lineage>
        <taxon>Bacteria</taxon>
        <taxon>Bacillati</taxon>
        <taxon>Actinomycetota</taxon>
        <taxon>Actinomycetes</taxon>
        <taxon>Micrococcales</taxon>
        <taxon>Micrococcaceae</taxon>
        <taxon>Micrococcus</taxon>
    </lineage>
</organism>
<dbReference type="NCBIfam" id="TIGR00350">
    <property type="entry name" value="lytR_cpsA_psr"/>
    <property type="match status" value="1"/>
</dbReference>
<reference evidence="4 5" key="1">
    <citation type="submission" date="2016-10" db="EMBL/GenBank/DDBJ databases">
        <authorList>
            <person name="de Groot N.N."/>
        </authorList>
    </citation>
    <scope>NUCLEOTIDE SEQUENCE [LARGE SCALE GENOMIC DNA]</scope>
    <source>
        <strain evidence="4 5">CGMCC 1.7054</strain>
    </source>
</reference>
<dbReference type="InterPro" id="IPR050922">
    <property type="entry name" value="LytR/CpsA/Psr_CW_biosynth"/>
</dbReference>
<comment type="similarity">
    <text evidence="1">Belongs to the LytR/CpsA/Psr (LCP) family.</text>
</comment>
<name>A0A1I7MGP1_9MICC</name>
<keyword evidence="2" id="KW-0812">Transmembrane</keyword>
<dbReference type="EMBL" id="FPCG01000002">
    <property type="protein sequence ID" value="SFV21093.1"/>
    <property type="molecule type" value="Genomic_DNA"/>
</dbReference>
<evidence type="ECO:0000256" key="1">
    <source>
        <dbReference type="ARBA" id="ARBA00006068"/>
    </source>
</evidence>
<dbReference type="OrthoDB" id="9782542at2"/>
<keyword evidence="2" id="KW-0472">Membrane</keyword>
<evidence type="ECO:0000313" key="5">
    <source>
        <dbReference type="Proteomes" id="UP000198881"/>
    </source>
</evidence>
<feature type="transmembrane region" description="Helical" evidence="2">
    <location>
        <begin position="59"/>
        <end position="79"/>
    </location>
</feature>
<evidence type="ECO:0000259" key="3">
    <source>
        <dbReference type="Pfam" id="PF03816"/>
    </source>
</evidence>
<dbReference type="PANTHER" id="PTHR33392:SF6">
    <property type="entry name" value="POLYISOPRENYL-TEICHOIC ACID--PEPTIDOGLYCAN TEICHOIC ACID TRANSFERASE TAGU"/>
    <property type="match status" value="1"/>
</dbReference>
<dbReference type="AlphaFoldDB" id="A0A1I7MGP1"/>
<sequence>MVCGSGVTVRSAHARPLAAVLPGASGDDPTLEELVPATTPHEGSEGVRRPQRGRRAGRWILGVLLVLVLGAGTVAVVYLSGLASTFDDSTEKFETAFPAEDQRPTKAPTQEGQHEPLNILLLGSDSGGGSGEREDLPDVPQAGRSDTMMWVHIPGDREDIFVMSVMRDLWVEIPGEGEHKLNAAYSFGGVPKAVQTLESMFGTRIDHVAAVDLEGFRGIVDSLGGVTIDNPRAFSSGNGGKDFAAGPQTMDGDTALAFVRERYAFADGDYSRVRNQQLFLRAVISEVLNTRTLTNPGLISDMVETMSPYLTVDDTLDSGELVEIGRTLTGIRRDDVQMFTVPTKGIGRAGSQSVVWPDWDGIQEIGAALQDDDLARIQPAS</sequence>
<evidence type="ECO:0000256" key="2">
    <source>
        <dbReference type="SAM" id="Phobius"/>
    </source>
</evidence>
<proteinExistence type="inferred from homology"/>
<keyword evidence="5" id="KW-1185">Reference proteome</keyword>
<evidence type="ECO:0000313" key="4">
    <source>
        <dbReference type="EMBL" id="SFV21093.1"/>
    </source>
</evidence>
<dbReference type="Proteomes" id="UP000198881">
    <property type="component" value="Unassembled WGS sequence"/>
</dbReference>
<dbReference type="Gene3D" id="3.40.630.190">
    <property type="entry name" value="LCP protein"/>
    <property type="match status" value="1"/>
</dbReference>
<dbReference type="InterPro" id="IPR004474">
    <property type="entry name" value="LytR_CpsA_psr"/>
</dbReference>
<dbReference type="Pfam" id="PF03816">
    <property type="entry name" value="LytR_cpsA_psr"/>
    <property type="match status" value="1"/>
</dbReference>
<accession>A0A1I7MGP1</accession>
<protein>
    <submittedName>
        <fullName evidence="4">Transcriptional attenuator, LytR family</fullName>
    </submittedName>
</protein>
<dbReference type="PANTHER" id="PTHR33392">
    <property type="entry name" value="POLYISOPRENYL-TEICHOIC ACID--PEPTIDOGLYCAN TEICHOIC ACID TRANSFERASE TAGU"/>
    <property type="match status" value="1"/>
</dbReference>
<feature type="domain" description="Cell envelope-related transcriptional attenuator" evidence="3">
    <location>
        <begin position="144"/>
        <end position="287"/>
    </location>
</feature>
<dbReference type="STRING" id="574650.SAMN04487966_102176"/>
<gene>
    <name evidence="4" type="ORF">SAMN04487966_102176</name>
</gene>
<keyword evidence="2" id="KW-1133">Transmembrane helix</keyword>